<evidence type="ECO:0000313" key="1">
    <source>
        <dbReference type="EMBL" id="RQH24070.1"/>
    </source>
</evidence>
<name>A0A3N6R178_9CYAN</name>
<sequence length="96" mass="10266">MGEDRITDFDIERDIILINRTTFTAIDSGDSFENVFATVTSNNDAATEDAVIVYNTDNGNLFYNQNGSDAGLGSGGVFVTLDNAPVVDADNFSFVG</sequence>
<reference evidence="1 2" key="1">
    <citation type="journal article" date="2018" name="ACS Chem. Biol.">
        <title>Ketoreductase domain dysfunction expands chemodiversity: malyngamide biosynthesis in the cyanobacterium Okeania hirsuta.</title>
        <authorList>
            <person name="Moss N.A."/>
            <person name="Leao T."/>
            <person name="Rankin M."/>
            <person name="McCullough T.M."/>
            <person name="Qu P."/>
            <person name="Korobeynikov A."/>
            <person name="Smith J.L."/>
            <person name="Gerwick L."/>
            <person name="Gerwick W.H."/>
        </authorList>
    </citation>
    <scope>NUCLEOTIDE SEQUENCE [LARGE SCALE GENOMIC DNA]</scope>
    <source>
        <strain evidence="1 2">PAB10Feb10-1</strain>
    </source>
</reference>
<evidence type="ECO:0000313" key="2">
    <source>
        <dbReference type="Proteomes" id="UP000269154"/>
    </source>
</evidence>
<evidence type="ECO:0008006" key="3">
    <source>
        <dbReference type="Google" id="ProtNLM"/>
    </source>
</evidence>
<protein>
    <recommendedName>
        <fullName evidence="3">Calcium-binding protein</fullName>
    </recommendedName>
</protein>
<dbReference type="EMBL" id="RCBY01000333">
    <property type="protein sequence ID" value="RQH24070.1"/>
    <property type="molecule type" value="Genomic_DNA"/>
</dbReference>
<dbReference type="OrthoDB" id="476298at2"/>
<dbReference type="Proteomes" id="UP000269154">
    <property type="component" value="Unassembled WGS sequence"/>
</dbReference>
<organism evidence="1 2">
    <name type="scientific">Okeania hirsuta</name>
    <dbReference type="NCBI Taxonomy" id="1458930"/>
    <lineage>
        <taxon>Bacteria</taxon>
        <taxon>Bacillati</taxon>
        <taxon>Cyanobacteriota</taxon>
        <taxon>Cyanophyceae</taxon>
        <taxon>Oscillatoriophycideae</taxon>
        <taxon>Oscillatoriales</taxon>
        <taxon>Microcoleaceae</taxon>
        <taxon>Okeania</taxon>
    </lineage>
</organism>
<gene>
    <name evidence="1" type="ORF">D5R40_30185</name>
</gene>
<keyword evidence="2" id="KW-1185">Reference proteome</keyword>
<dbReference type="AlphaFoldDB" id="A0A3N6R178"/>
<dbReference type="RefSeq" id="WP_124143498.1">
    <property type="nucleotide sequence ID" value="NZ_CAWOKI010000350.1"/>
</dbReference>
<proteinExistence type="predicted"/>
<comment type="caution">
    <text evidence="1">The sequence shown here is derived from an EMBL/GenBank/DDBJ whole genome shotgun (WGS) entry which is preliminary data.</text>
</comment>
<accession>A0A3N6R178</accession>